<organism evidence="3 4">
    <name type="scientific">Pontivivens nitratireducens</name>
    <dbReference type="NCBI Taxonomy" id="2758038"/>
    <lineage>
        <taxon>Bacteria</taxon>
        <taxon>Pseudomonadati</taxon>
        <taxon>Pseudomonadota</taxon>
        <taxon>Alphaproteobacteria</taxon>
        <taxon>Rhodobacterales</taxon>
        <taxon>Paracoccaceae</taxon>
        <taxon>Pontivivens</taxon>
    </lineage>
</organism>
<dbReference type="EMBL" id="CP049811">
    <property type="protein sequence ID" value="QIK40610.1"/>
    <property type="molecule type" value="Genomic_DNA"/>
</dbReference>
<dbReference type="Pfam" id="PF02120">
    <property type="entry name" value="Flg_hook"/>
    <property type="match status" value="1"/>
</dbReference>
<sequence length="380" mass="40370">MHLASIENAARTLLGQIAKEGEASPPNKFATVVRADSFDQIALAEDTRIVLDDEVAFAIFPDTPNTPIMTEDANPQGIADDSPGDRALPVEESGPLVAEFVAPQVPRQIDASIPHPQNRTLVNQQFEKSRVAINPPANRTLAPQTSESTAPHAGLEADEFSSESSRRAPDIPQTGRGADRLTIGRAAHVTAYGLTSVASIPVPPPPLQASPEKSGPDISDLELEAQMSSAIGTSSLSRSSVERPMPAAALQAVAAGTDATLAQIRGQMAIVTLARDGTQTELRLDPAELGRVRISLEIIDGHVTAHLSPDRPEVLDLLRRYADSLTSDLLAQGFDSAQMTFGQGGDADQNPAFDSTLEENAFDTVEIGLTPISDRLDMRL</sequence>
<reference evidence="3 4" key="1">
    <citation type="submission" date="2020-03" db="EMBL/GenBank/DDBJ databases">
        <title>Complete genome sequence of Monaibacterium sp. ALG8 with diverse plasmids.</title>
        <authorList>
            <person name="Sun C."/>
        </authorList>
    </citation>
    <scope>NUCLEOTIDE SEQUENCE [LARGE SCALE GENOMIC DNA]</scope>
    <source>
        <strain evidence="3 4">ALG8</strain>
    </source>
</reference>
<dbReference type="Gene3D" id="3.30.750.140">
    <property type="match status" value="1"/>
</dbReference>
<keyword evidence="4" id="KW-1185">Reference proteome</keyword>
<feature type="domain" description="Flagellar hook-length control protein-like C-terminal" evidence="2">
    <location>
        <begin position="270"/>
        <end position="349"/>
    </location>
</feature>
<dbReference type="CDD" id="cd17470">
    <property type="entry name" value="T3SS_Flik_C"/>
    <property type="match status" value="1"/>
</dbReference>
<name>A0A6G7VL30_9RHOB</name>
<evidence type="ECO:0000313" key="3">
    <source>
        <dbReference type="EMBL" id="QIK40610.1"/>
    </source>
</evidence>
<dbReference type="Proteomes" id="UP000500791">
    <property type="component" value="Chromosome"/>
</dbReference>
<dbReference type="KEGG" id="mon:G8E03_07420"/>
<dbReference type="AlphaFoldDB" id="A0A6G7VL30"/>
<evidence type="ECO:0000256" key="1">
    <source>
        <dbReference type="SAM" id="MobiDB-lite"/>
    </source>
</evidence>
<protein>
    <recommendedName>
        <fullName evidence="2">Flagellar hook-length control protein-like C-terminal domain-containing protein</fullName>
    </recommendedName>
</protein>
<dbReference type="InterPro" id="IPR021136">
    <property type="entry name" value="Flagellar_hook_control-like_C"/>
</dbReference>
<evidence type="ECO:0000259" key="2">
    <source>
        <dbReference type="Pfam" id="PF02120"/>
    </source>
</evidence>
<dbReference type="RefSeq" id="WP_166190268.1">
    <property type="nucleotide sequence ID" value="NZ_CP049811.1"/>
</dbReference>
<gene>
    <name evidence="3" type="ORF">G8E03_07420</name>
</gene>
<feature type="region of interest" description="Disordered" evidence="1">
    <location>
        <begin position="133"/>
        <end position="182"/>
    </location>
</feature>
<evidence type="ECO:0000313" key="4">
    <source>
        <dbReference type="Proteomes" id="UP000500791"/>
    </source>
</evidence>
<proteinExistence type="predicted"/>
<accession>A0A6G7VL30</accession>
<dbReference type="InterPro" id="IPR038610">
    <property type="entry name" value="FliK-like_C_sf"/>
</dbReference>